<feature type="region of interest" description="Disordered" evidence="1">
    <location>
        <begin position="113"/>
        <end position="138"/>
    </location>
</feature>
<dbReference type="AlphaFoldDB" id="A0A8D8C3M8"/>
<evidence type="ECO:0000313" key="3">
    <source>
        <dbReference type="EMBL" id="CAG6486317.1"/>
    </source>
</evidence>
<keyword evidence="2" id="KW-0732">Signal</keyword>
<name>A0A8D8C3M8_CULPI</name>
<evidence type="ECO:0000256" key="1">
    <source>
        <dbReference type="SAM" id="MobiDB-lite"/>
    </source>
</evidence>
<evidence type="ECO:0000256" key="2">
    <source>
        <dbReference type="SAM" id="SignalP"/>
    </source>
</evidence>
<reference evidence="3" key="1">
    <citation type="submission" date="2021-05" db="EMBL/GenBank/DDBJ databases">
        <authorList>
            <person name="Alioto T."/>
            <person name="Alioto T."/>
            <person name="Gomez Garrido J."/>
        </authorList>
    </citation>
    <scope>NUCLEOTIDE SEQUENCE</scope>
</reference>
<organism evidence="3">
    <name type="scientific">Culex pipiens</name>
    <name type="common">House mosquito</name>
    <dbReference type="NCBI Taxonomy" id="7175"/>
    <lineage>
        <taxon>Eukaryota</taxon>
        <taxon>Metazoa</taxon>
        <taxon>Ecdysozoa</taxon>
        <taxon>Arthropoda</taxon>
        <taxon>Hexapoda</taxon>
        <taxon>Insecta</taxon>
        <taxon>Pterygota</taxon>
        <taxon>Neoptera</taxon>
        <taxon>Endopterygota</taxon>
        <taxon>Diptera</taxon>
        <taxon>Nematocera</taxon>
        <taxon>Culicoidea</taxon>
        <taxon>Culicidae</taxon>
        <taxon>Culicinae</taxon>
        <taxon>Culicini</taxon>
        <taxon>Culex</taxon>
        <taxon>Culex</taxon>
    </lineage>
</organism>
<sequence length="138" mass="15481">MGCGFEALFIWPSTGGHLLAAAAFTCQREGNGGGVVNQIGSANMALPQERPSSSEETTTSGQFHCRHGAHRINRWAFHRQHRFSGSGPLFFARRAFFFTFFYRKQLVPGCSGISHTHSFNRKTSNSTENSRRRNRTEK</sequence>
<accession>A0A8D8C3M8</accession>
<feature type="chain" id="PRO_5034445452" evidence="2">
    <location>
        <begin position="17"/>
        <end position="138"/>
    </location>
</feature>
<dbReference type="EMBL" id="HBUE01103661">
    <property type="protein sequence ID" value="CAG6486317.1"/>
    <property type="molecule type" value="Transcribed_RNA"/>
</dbReference>
<proteinExistence type="predicted"/>
<protein>
    <submittedName>
        <fullName evidence="3">(northern house mosquito) hypothetical protein</fullName>
    </submittedName>
</protein>
<feature type="signal peptide" evidence="2">
    <location>
        <begin position="1"/>
        <end position="16"/>
    </location>
</feature>